<name>A0AAW2L9U5_SESRA</name>
<reference evidence="2" key="2">
    <citation type="journal article" date="2024" name="Plant">
        <title>Genomic evolution and insights into agronomic trait innovations of Sesamum species.</title>
        <authorList>
            <person name="Miao H."/>
            <person name="Wang L."/>
            <person name="Qu L."/>
            <person name="Liu H."/>
            <person name="Sun Y."/>
            <person name="Le M."/>
            <person name="Wang Q."/>
            <person name="Wei S."/>
            <person name="Zheng Y."/>
            <person name="Lin W."/>
            <person name="Duan Y."/>
            <person name="Cao H."/>
            <person name="Xiong S."/>
            <person name="Wang X."/>
            <person name="Wei L."/>
            <person name="Li C."/>
            <person name="Ma Q."/>
            <person name="Ju M."/>
            <person name="Zhao R."/>
            <person name="Li G."/>
            <person name="Mu C."/>
            <person name="Tian Q."/>
            <person name="Mei H."/>
            <person name="Zhang T."/>
            <person name="Gao T."/>
            <person name="Zhang H."/>
        </authorList>
    </citation>
    <scope>NUCLEOTIDE SEQUENCE</scope>
    <source>
        <strain evidence="2">G02</strain>
    </source>
</reference>
<reference evidence="2" key="1">
    <citation type="submission" date="2020-06" db="EMBL/GenBank/DDBJ databases">
        <authorList>
            <person name="Li T."/>
            <person name="Hu X."/>
            <person name="Zhang T."/>
            <person name="Song X."/>
            <person name="Zhang H."/>
            <person name="Dai N."/>
            <person name="Sheng W."/>
            <person name="Hou X."/>
            <person name="Wei L."/>
        </authorList>
    </citation>
    <scope>NUCLEOTIDE SEQUENCE</scope>
    <source>
        <strain evidence="2">G02</strain>
        <tissue evidence="2">Leaf</tissue>
    </source>
</reference>
<feature type="region of interest" description="Disordered" evidence="1">
    <location>
        <begin position="1"/>
        <end position="55"/>
    </location>
</feature>
<protein>
    <submittedName>
        <fullName evidence="2">Uncharacterized protein</fullName>
    </submittedName>
</protein>
<evidence type="ECO:0000313" key="2">
    <source>
        <dbReference type="EMBL" id="KAL0315648.1"/>
    </source>
</evidence>
<proteinExistence type="predicted"/>
<accession>A0AAW2L9U5</accession>
<dbReference type="AlphaFoldDB" id="A0AAW2L9U5"/>
<comment type="caution">
    <text evidence="2">The sequence shown here is derived from an EMBL/GenBank/DDBJ whole genome shotgun (WGS) entry which is preliminary data.</text>
</comment>
<dbReference type="EMBL" id="JACGWJ010000025">
    <property type="protein sequence ID" value="KAL0315648.1"/>
    <property type="molecule type" value="Genomic_DNA"/>
</dbReference>
<sequence length="106" mass="11332">MQSGNKNDLTSRSSSNVKTGSRNQQPVTNGVARSAVPPQRTSPEVTLAHGAVNNGPNLKITPAENGDAIVKLAFLRCRSKTLYIDAIPRIQSDAGFLHSLILPIKI</sequence>
<gene>
    <name evidence="2" type="ORF">Sradi_5443000</name>
</gene>
<feature type="compositionally biased region" description="Polar residues" evidence="1">
    <location>
        <begin position="1"/>
        <end position="28"/>
    </location>
</feature>
<organism evidence="2">
    <name type="scientific">Sesamum radiatum</name>
    <name type="common">Black benniseed</name>
    <dbReference type="NCBI Taxonomy" id="300843"/>
    <lineage>
        <taxon>Eukaryota</taxon>
        <taxon>Viridiplantae</taxon>
        <taxon>Streptophyta</taxon>
        <taxon>Embryophyta</taxon>
        <taxon>Tracheophyta</taxon>
        <taxon>Spermatophyta</taxon>
        <taxon>Magnoliopsida</taxon>
        <taxon>eudicotyledons</taxon>
        <taxon>Gunneridae</taxon>
        <taxon>Pentapetalae</taxon>
        <taxon>asterids</taxon>
        <taxon>lamiids</taxon>
        <taxon>Lamiales</taxon>
        <taxon>Pedaliaceae</taxon>
        <taxon>Sesamum</taxon>
    </lineage>
</organism>
<evidence type="ECO:0000256" key="1">
    <source>
        <dbReference type="SAM" id="MobiDB-lite"/>
    </source>
</evidence>